<evidence type="ECO:0000313" key="2">
    <source>
        <dbReference type="Proteomes" id="UP001057402"/>
    </source>
</evidence>
<reference evidence="2" key="1">
    <citation type="journal article" date="2023" name="Front. Plant Sci.">
        <title>Chromosomal-level genome assembly of Melastoma candidum provides insights into trichome evolution.</title>
        <authorList>
            <person name="Zhong Y."/>
            <person name="Wu W."/>
            <person name="Sun C."/>
            <person name="Zou P."/>
            <person name="Liu Y."/>
            <person name="Dai S."/>
            <person name="Zhou R."/>
        </authorList>
    </citation>
    <scope>NUCLEOTIDE SEQUENCE [LARGE SCALE GENOMIC DNA]</scope>
</reference>
<dbReference type="EMBL" id="CM042883">
    <property type="protein sequence ID" value="KAI4375766.1"/>
    <property type="molecule type" value="Genomic_DNA"/>
</dbReference>
<comment type="caution">
    <text evidence="1">The sequence shown here is derived from an EMBL/GenBank/DDBJ whole genome shotgun (WGS) entry which is preliminary data.</text>
</comment>
<keyword evidence="2" id="KW-1185">Reference proteome</keyword>
<organism evidence="1 2">
    <name type="scientific">Melastoma candidum</name>
    <dbReference type="NCBI Taxonomy" id="119954"/>
    <lineage>
        <taxon>Eukaryota</taxon>
        <taxon>Viridiplantae</taxon>
        <taxon>Streptophyta</taxon>
        <taxon>Embryophyta</taxon>
        <taxon>Tracheophyta</taxon>
        <taxon>Spermatophyta</taxon>
        <taxon>Magnoliopsida</taxon>
        <taxon>eudicotyledons</taxon>
        <taxon>Gunneridae</taxon>
        <taxon>Pentapetalae</taxon>
        <taxon>rosids</taxon>
        <taxon>malvids</taxon>
        <taxon>Myrtales</taxon>
        <taxon>Melastomataceae</taxon>
        <taxon>Melastomatoideae</taxon>
        <taxon>Melastomateae</taxon>
        <taxon>Melastoma</taxon>
    </lineage>
</organism>
<sequence length="994" mass="109814">MGGWPATSPVTAAPICRSGIKSPFRRSFSTRRNPPSTEKGPLPVLPVISPSLPSIRYFDYKRGSRYLCVRKKASVQPVTEELIEGTLDEDAVSGDSIRRRFLEFYASRGHKILPSSSLVPDDPTVLLTIAGMLQFKPIFLGKAPRTVERATTSQRCIRTNDVENVGRTTRHHTFFEMLGNFSFGDYFKKEAIKWAWELSTVELGLPAERLWISVFEEDDEAFEIWHNEIGVPVAHIKRMGADDNFWTSGVTGPCGPCSEIYYDFHPEQGTANVDLGDDTRFIEFYNLVFMQYNRKDDGALEPLKQKNIDTGMGLERVARILQKVPSNYETDLIYPIIEKASQLANVSYSQADDRTRTKLKIIGDHMRAVVYLISDGVIPSNIGRGYIVRRLIRRVVRTGRLLGITGDGCGNPDGAFLPALAERVIDLSFQIDPDLKGRTPRILEELKREEFRFVQTLERGEKLLEEMIDDALSSARKSGTTPCLPGKDAFLLYDTYGFPVEITIEVAEENAVSVDMNGFDVEMEKQRRQSQAAHNTVKLEVGDDADLTDNIPDTEFLGYDSLSARAVIKSLLVDGKSVIQVSEGSDVEVLLDKTPFYAESGGQIADHGFIFVPEDEPERRTVVEIKDVQKSMGNIFVHKGTITEGVLEVGKEVEAKVDAKLRQRAKVHHTATHLLQSALKRVIGQETSQAGSLVAFDRLRFDFNFHRPLLENELLEIERLLNEWIGDATLLQTKVMPLSEAKNAGAIAMFGEKYGEEVRVVEVPGVSMELCGGTHVSNTAEIRGFKIISEQGIASGIRRIEAVAGDAFIEYVMERDYYLKQLCINLKVKAEEVTTRVENLQDELRSTRSEISTLRSKAAIFKASTLVNQAFTVGGSKKIKVLVQSMEDTDPDSMKSVAEYLMDALRDPAAVVLGSSPGEGKVSLIAAFTPGVVELGIQAGKFIGPIAKMCGGGGGGKPNFAQAGGRKPENLPGALEKAKSELVTALSEKAALKG</sequence>
<name>A0ACB9R9H4_9MYRT</name>
<gene>
    <name evidence="1" type="ORF">MLD38_013593</name>
</gene>
<evidence type="ECO:0000313" key="1">
    <source>
        <dbReference type="EMBL" id="KAI4375766.1"/>
    </source>
</evidence>
<proteinExistence type="predicted"/>
<dbReference type="Proteomes" id="UP001057402">
    <property type="component" value="Chromosome 4"/>
</dbReference>
<accession>A0ACB9R9H4</accession>
<protein>
    <submittedName>
        <fullName evidence="1">Uncharacterized protein</fullName>
    </submittedName>
</protein>